<evidence type="ECO:0000256" key="4">
    <source>
        <dbReference type="PROSITE-ProRule" id="PRU00284"/>
    </source>
</evidence>
<keyword evidence="9" id="KW-1185">Reference proteome</keyword>
<feature type="transmembrane region" description="Helical" evidence="6">
    <location>
        <begin position="399"/>
        <end position="418"/>
    </location>
</feature>
<dbReference type="InterPro" id="IPR004090">
    <property type="entry name" value="Chemotax_Me-accpt_rcpt"/>
</dbReference>
<dbReference type="InterPro" id="IPR004089">
    <property type="entry name" value="MCPsignal_dom"/>
</dbReference>
<evidence type="ECO:0000259" key="7">
    <source>
        <dbReference type="PROSITE" id="PS50111"/>
    </source>
</evidence>
<name>A0AA37SAG4_9GAMM</name>
<dbReference type="GO" id="GO:0004888">
    <property type="term" value="F:transmembrane signaling receptor activity"/>
    <property type="evidence" value="ECO:0007669"/>
    <property type="project" value="InterPro"/>
</dbReference>
<evidence type="ECO:0000256" key="2">
    <source>
        <dbReference type="ARBA" id="ARBA00023224"/>
    </source>
</evidence>
<evidence type="ECO:0000256" key="1">
    <source>
        <dbReference type="ARBA" id="ARBA00004370"/>
    </source>
</evidence>
<dbReference type="PRINTS" id="PR00260">
    <property type="entry name" value="CHEMTRNSDUCR"/>
</dbReference>
<dbReference type="CDD" id="cd11386">
    <property type="entry name" value="MCP_signal"/>
    <property type="match status" value="1"/>
</dbReference>
<dbReference type="Proteomes" id="UP001161389">
    <property type="component" value="Unassembled WGS sequence"/>
</dbReference>
<organism evidence="8 9">
    <name type="scientific">Litoribrevibacter albus</name>
    <dbReference type="NCBI Taxonomy" id="1473156"/>
    <lineage>
        <taxon>Bacteria</taxon>
        <taxon>Pseudomonadati</taxon>
        <taxon>Pseudomonadota</taxon>
        <taxon>Gammaproteobacteria</taxon>
        <taxon>Oceanospirillales</taxon>
        <taxon>Oceanospirillaceae</taxon>
        <taxon>Litoribrevibacter</taxon>
    </lineage>
</organism>
<evidence type="ECO:0000313" key="8">
    <source>
        <dbReference type="EMBL" id="GLQ31546.1"/>
    </source>
</evidence>
<dbReference type="GO" id="GO:0007165">
    <property type="term" value="P:signal transduction"/>
    <property type="evidence" value="ECO:0007669"/>
    <property type="project" value="UniProtKB-KW"/>
</dbReference>
<evidence type="ECO:0000313" key="9">
    <source>
        <dbReference type="Proteomes" id="UP001161389"/>
    </source>
</evidence>
<evidence type="ECO:0000256" key="6">
    <source>
        <dbReference type="SAM" id="Phobius"/>
    </source>
</evidence>
<dbReference type="EMBL" id="BSNM01000014">
    <property type="protein sequence ID" value="GLQ31546.1"/>
    <property type="molecule type" value="Genomic_DNA"/>
</dbReference>
<feature type="coiled-coil region" evidence="5">
    <location>
        <begin position="356"/>
        <end position="383"/>
    </location>
</feature>
<dbReference type="PROSITE" id="PS50111">
    <property type="entry name" value="CHEMOTAXIS_TRANSDUC_2"/>
    <property type="match status" value="1"/>
</dbReference>
<comment type="similarity">
    <text evidence="3">Belongs to the methyl-accepting chemotaxis (MCP) protein family.</text>
</comment>
<keyword evidence="5" id="KW-0175">Coiled coil</keyword>
<proteinExistence type="inferred from homology"/>
<reference evidence="8" key="2">
    <citation type="submission" date="2023-01" db="EMBL/GenBank/DDBJ databases">
        <title>Draft genome sequence of Litoribrevibacter albus strain NBRC 110071.</title>
        <authorList>
            <person name="Sun Q."/>
            <person name="Mori K."/>
        </authorList>
    </citation>
    <scope>NUCLEOTIDE SEQUENCE</scope>
    <source>
        <strain evidence="8">NBRC 110071</strain>
    </source>
</reference>
<dbReference type="SUPFAM" id="SSF58104">
    <property type="entry name" value="Methyl-accepting chemotaxis protein (MCP) signaling domain"/>
    <property type="match status" value="1"/>
</dbReference>
<dbReference type="GO" id="GO:0016020">
    <property type="term" value="C:membrane"/>
    <property type="evidence" value="ECO:0007669"/>
    <property type="project" value="UniProtKB-SubCell"/>
</dbReference>
<evidence type="ECO:0000256" key="5">
    <source>
        <dbReference type="SAM" id="Coils"/>
    </source>
</evidence>
<feature type="transmembrane region" description="Helical" evidence="6">
    <location>
        <begin position="18"/>
        <end position="37"/>
    </location>
</feature>
<dbReference type="SMART" id="SM00283">
    <property type="entry name" value="MA"/>
    <property type="match status" value="1"/>
</dbReference>
<sequence>MTSQPQEISVTSHLYKGVGFLVLWFLLTTVIALYYMIETTQSSVTKSEEYRLPALEIPDLTLGDVENLRQSLEQIKSEAVSLKSSKILTHKELNDALLSYQSQVSRYLETLEGQLNAKANVQHEAVIVAASEALDEAMIPVNQTWREAQTQLETAVNTIQKRLSEVKVQRFDDKQAQRFLNHYNDIQKGLSAWRKIALDTGNNLVAYRVTHSKYLLATGSLYLNDLLIGNRLKTFQNVVLNYRAATDYIQKIDPLSFKKQKQLSLDIQILQQIADQRYKAFKSFEGQAPTKSDSTPLSLPPLPSISQPTLGNLLDVMKIHVEGAPQPSLMADSVSLDTVKINASIKRAEAALDIFVEQQLKSIKAYQELLKNQEIQIRETANLRAAKAKIKESKPNTTAFWLISALLCLGVIISVPVVKGMNLSIRRVLITSLKESDSEPSLHDLEEVETLKQQLADQQQKMQDLRAELSNNLKHQTERQQHTQSTLNQMDEYTHEIQHETGVTSDNAHQAATEVQQGHQVIKNAIEGINELAGDINAASKVILGLEEQSQKVGAFLDVIVSIAEQTNLLALNAAIEAARAGDQGRGFAVVADEVRNLAKRTQESTEQISEIIEVLQSGTQDAVNVMKGGQEKVENSVEQTSKAGEALTTVNTLMEQIGSLNDRVKQLSSQLQSSTQEIKSHQANSEELTNLNKRLIDEL</sequence>
<dbReference type="Gene3D" id="1.10.287.950">
    <property type="entry name" value="Methyl-accepting chemotaxis protein"/>
    <property type="match status" value="1"/>
</dbReference>
<protein>
    <recommendedName>
        <fullName evidence="7">Methyl-accepting transducer domain-containing protein</fullName>
    </recommendedName>
</protein>
<dbReference type="PANTHER" id="PTHR32089:SF112">
    <property type="entry name" value="LYSOZYME-LIKE PROTEIN-RELATED"/>
    <property type="match status" value="1"/>
</dbReference>
<evidence type="ECO:0000256" key="3">
    <source>
        <dbReference type="ARBA" id="ARBA00029447"/>
    </source>
</evidence>
<dbReference type="AlphaFoldDB" id="A0AA37SAG4"/>
<dbReference type="GO" id="GO:0006935">
    <property type="term" value="P:chemotaxis"/>
    <property type="evidence" value="ECO:0007669"/>
    <property type="project" value="InterPro"/>
</dbReference>
<keyword evidence="6" id="KW-1133">Transmembrane helix</keyword>
<feature type="domain" description="Methyl-accepting transducer" evidence="7">
    <location>
        <begin position="451"/>
        <end position="687"/>
    </location>
</feature>
<feature type="coiled-coil region" evidence="5">
    <location>
        <begin position="651"/>
        <end position="699"/>
    </location>
</feature>
<dbReference type="Pfam" id="PF00015">
    <property type="entry name" value="MCPsignal"/>
    <property type="match status" value="1"/>
</dbReference>
<keyword evidence="6" id="KW-0472">Membrane</keyword>
<feature type="coiled-coil region" evidence="5">
    <location>
        <begin position="445"/>
        <end position="479"/>
    </location>
</feature>
<gene>
    <name evidence="8" type="ORF">GCM10007876_20250</name>
</gene>
<reference evidence="8" key="1">
    <citation type="journal article" date="2014" name="Int. J. Syst. Evol. Microbiol.">
        <title>Complete genome sequence of Corynebacterium casei LMG S-19264T (=DSM 44701T), isolated from a smear-ripened cheese.</title>
        <authorList>
            <consortium name="US DOE Joint Genome Institute (JGI-PGF)"/>
            <person name="Walter F."/>
            <person name="Albersmeier A."/>
            <person name="Kalinowski J."/>
            <person name="Ruckert C."/>
        </authorList>
    </citation>
    <scope>NUCLEOTIDE SEQUENCE</scope>
    <source>
        <strain evidence="8">NBRC 110071</strain>
    </source>
</reference>
<keyword evidence="2 4" id="KW-0807">Transducer</keyword>
<comment type="caution">
    <text evidence="8">The sequence shown here is derived from an EMBL/GenBank/DDBJ whole genome shotgun (WGS) entry which is preliminary data.</text>
</comment>
<accession>A0AA37SAG4</accession>
<dbReference type="PANTHER" id="PTHR32089">
    <property type="entry name" value="METHYL-ACCEPTING CHEMOTAXIS PROTEIN MCPB"/>
    <property type="match status" value="1"/>
</dbReference>
<comment type="subcellular location">
    <subcellularLocation>
        <location evidence="1">Membrane</location>
    </subcellularLocation>
</comment>
<dbReference type="RefSeq" id="WP_284381197.1">
    <property type="nucleotide sequence ID" value="NZ_BSNM01000014.1"/>
</dbReference>
<keyword evidence="6" id="KW-0812">Transmembrane</keyword>